<dbReference type="EMBL" id="CATQJA010002691">
    <property type="protein sequence ID" value="CAJ0584313.1"/>
    <property type="molecule type" value="Genomic_DNA"/>
</dbReference>
<keyword evidence="1" id="KW-0812">Transmembrane</keyword>
<protein>
    <submittedName>
        <fullName evidence="2">Uncharacterized protein</fullName>
    </submittedName>
</protein>
<keyword evidence="4" id="KW-1185">Reference proteome</keyword>
<feature type="non-terminal residue" evidence="2">
    <location>
        <position position="108"/>
    </location>
</feature>
<comment type="caution">
    <text evidence="2">The sequence shown here is derived from an EMBL/GenBank/DDBJ whole genome shotgun (WGS) entry which is preliminary data.</text>
</comment>
<feature type="transmembrane region" description="Helical" evidence="1">
    <location>
        <begin position="20"/>
        <end position="37"/>
    </location>
</feature>
<keyword evidence="1" id="KW-1133">Transmembrane helix</keyword>
<keyword evidence="1" id="KW-0472">Membrane</keyword>
<proteinExistence type="predicted"/>
<dbReference type="Proteomes" id="UP001177023">
    <property type="component" value="Unassembled WGS sequence"/>
</dbReference>
<gene>
    <name evidence="2" type="ORF">MSPICULIGERA_LOCUS1699</name>
    <name evidence="3" type="ORF">MSPICULIGERA_LOCUS22372</name>
</gene>
<dbReference type="EMBL" id="CATQJA010000518">
    <property type="protein sequence ID" value="CAJ0560982.1"/>
    <property type="molecule type" value="Genomic_DNA"/>
</dbReference>
<accession>A0AA36C6J3</accession>
<evidence type="ECO:0000313" key="3">
    <source>
        <dbReference type="EMBL" id="CAJ0584313.1"/>
    </source>
</evidence>
<name>A0AA36C6J3_9BILA</name>
<sequence length="108" mass="11623">MLGVSDTVLASATLPVRSAALIEVGDALLLFLTIVYAEMKDGKVKRFVLGAAGLVGLVEPFFHSFLGHLVTLTEGPADEVEYDIVVQDAAHMSAYQRLDDPYADEAKQ</sequence>
<evidence type="ECO:0000256" key="1">
    <source>
        <dbReference type="SAM" id="Phobius"/>
    </source>
</evidence>
<organism evidence="2 4">
    <name type="scientific">Mesorhabditis spiculigera</name>
    <dbReference type="NCBI Taxonomy" id="96644"/>
    <lineage>
        <taxon>Eukaryota</taxon>
        <taxon>Metazoa</taxon>
        <taxon>Ecdysozoa</taxon>
        <taxon>Nematoda</taxon>
        <taxon>Chromadorea</taxon>
        <taxon>Rhabditida</taxon>
        <taxon>Rhabditina</taxon>
        <taxon>Rhabditomorpha</taxon>
        <taxon>Rhabditoidea</taxon>
        <taxon>Rhabditidae</taxon>
        <taxon>Mesorhabditinae</taxon>
        <taxon>Mesorhabditis</taxon>
    </lineage>
</organism>
<reference evidence="2" key="1">
    <citation type="submission" date="2023-06" db="EMBL/GenBank/DDBJ databases">
        <authorList>
            <person name="Delattre M."/>
        </authorList>
    </citation>
    <scope>NUCLEOTIDE SEQUENCE</scope>
    <source>
        <strain evidence="2">AF72</strain>
    </source>
</reference>
<dbReference type="AlphaFoldDB" id="A0AA36C6J3"/>
<evidence type="ECO:0000313" key="4">
    <source>
        <dbReference type="Proteomes" id="UP001177023"/>
    </source>
</evidence>
<evidence type="ECO:0000313" key="2">
    <source>
        <dbReference type="EMBL" id="CAJ0560982.1"/>
    </source>
</evidence>